<dbReference type="Proteomes" id="UP001175211">
    <property type="component" value="Unassembled WGS sequence"/>
</dbReference>
<dbReference type="GeneID" id="85353234"/>
<name>A0AA39KAK8_ARMTA</name>
<comment type="caution">
    <text evidence="1">The sequence shown here is derived from an EMBL/GenBank/DDBJ whole genome shotgun (WGS) entry which is preliminary data.</text>
</comment>
<organism evidence="1 2">
    <name type="scientific">Armillaria tabescens</name>
    <name type="common">Ringless honey mushroom</name>
    <name type="synonym">Agaricus tabescens</name>
    <dbReference type="NCBI Taxonomy" id="1929756"/>
    <lineage>
        <taxon>Eukaryota</taxon>
        <taxon>Fungi</taxon>
        <taxon>Dikarya</taxon>
        <taxon>Basidiomycota</taxon>
        <taxon>Agaricomycotina</taxon>
        <taxon>Agaricomycetes</taxon>
        <taxon>Agaricomycetidae</taxon>
        <taxon>Agaricales</taxon>
        <taxon>Marasmiineae</taxon>
        <taxon>Physalacriaceae</taxon>
        <taxon>Desarmillaria</taxon>
    </lineage>
</organism>
<protein>
    <recommendedName>
        <fullName evidence="3">Heterokaryon incompatibility domain-containing protein</fullName>
    </recommendedName>
</protein>
<dbReference type="EMBL" id="JAUEPS010000021">
    <property type="protein sequence ID" value="KAK0457555.1"/>
    <property type="molecule type" value="Genomic_DNA"/>
</dbReference>
<evidence type="ECO:0000313" key="2">
    <source>
        <dbReference type="Proteomes" id="UP001175211"/>
    </source>
</evidence>
<gene>
    <name evidence="1" type="ORF">EV420DRAFT_1480621</name>
</gene>
<dbReference type="AlphaFoldDB" id="A0AA39KAK8"/>
<proteinExistence type="predicted"/>
<evidence type="ECO:0008006" key="3">
    <source>
        <dbReference type="Google" id="ProtNLM"/>
    </source>
</evidence>
<reference evidence="1" key="1">
    <citation type="submission" date="2023-06" db="EMBL/GenBank/DDBJ databases">
        <authorList>
            <consortium name="Lawrence Berkeley National Laboratory"/>
            <person name="Ahrendt S."/>
            <person name="Sahu N."/>
            <person name="Indic B."/>
            <person name="Wong-Bajracharya J."/>
            <person name="Merenyi Z."/>
            <person name="Ke H.-M."/>
            <person name="Monk M."/>
            <person name="Kocsube S."/>
            <person name="Drula E."/>
            <person name="Lipzen A."/>
            <person name="Balint B."/>
            <person name="Henrissat B."/>
            <person name="Andreopoulos B."/>
            <person name="Martin F.M."/>
            <person name="Harder C.B."/>
            <person name="Rigling D."/>
            <person name="Ford K.L."/>
            <person name="Foster G.D."/>
            <person name="Pangilinan J."/>
            <person name="Papanicolaou A."/>
            <person name="Barry K."/>
            <person name="LaButti K."/>
            <person name="Viragh M."/>
            <person name="Koriabine M."/>
            <person name="Yan M."/>
            <person name="Riley R."/>
            <person name="Champramary S."/>
            <person name="Plett K.L."/>
            <person name="Tsai I.J."/>
            <person name="Slot J."/>
            <person name="Sipos G."/>
            <person name="Plett J."/>
            <person name="Nagy L.G."/>
            <person name="Grigoriev I.V."/>
        </authorList>
    </citation>
    <scope>NUCLEOTIDE SEQUENCE</scope>
    <source>
        <strain evidence="1">CCBAS 213</strain>
    </source>
</reference>
<sequence>MHPKNGQHSVRPALRYTPAARNIDTGKNMAEPFEDQNFYVVSIDEMGTPATETFHIYLLAHLARRGLSALVMKLPFLTFIHPFTKIFSVHVATSAFPLYYPAANEFGIILHRSATILAASHIGSIEAYIVFGVFYLLREAELTLLAMVKGIQLLFKITCYIDPKSDCEPVRELKLLTPAYHRNSDVNYNLWVTRIQEGLAKHRLFYNKTQQNIMHSSRIARDPSTSPRADFYCMRRPWVRTHPGISVEMMRSFVPARNRFSQELISFGGLVRGALPVSYRLYGTELPHLLLTTDDSTTKTCWHTTAPRYQDMRTDRDRSRAIFCDGKRLTGVWDDFNDYYSDEEDQKYESTLPEVTLSAYDETGRAESIPVLKQRAYTGRVLPSAVADTPCADLGVDGMLEKLNAPSRTPDSPLYKACEDFVTENCDFGTAYAHLGHLCRIIDNGDVSDAMKAREDDDEMRQNMLNSKKTVDRNAPPRRWVARIKFPRTISHAWVDDNDNDLKGEMTPINGYEWPVPMPKDVDLNLIRIEMLNFDADYVWLDILCLRQKGQGDDPSGNPSQEEWDRREALRKKEWKLYDRATVVCYFSGLGLPLSFKDGDFESDWCWFNRAWTLQEIGDILLIGKEIRDE</sequence>
<accession>A0AA39KAK8</accession>
<keyword evidence="2" id="KW-1185">Reference proteome</keyword>
<dbReference type="RefSeq" id="XP_060329867.1">
    <property type="nucleotide sequence ID" value="XM_060469686.1"/>
</dbReference>
<evidence type="ECO:0000313" key="1">
    <source>
        <dbReference type="EMBL" id="KAK0457555.1"/>
    </source>
</evidence>